<sequence length="158" mass="16919">MADVAQYEKLSDAALEIIAFHLGDQQFCIKTTSIREIRGWAAATPLPHAPAHVLGVMNLRGTVIPVIDLAAKLGVRSAIDANRSAIVVAEVRKSIIGLVVDRVSDILSIGGDRIQPVPDFGIGYDPAFSYGIIPFDQGMVCFLNLDHMFAAIEFASAA</sequence>
<gene>
    <name evidence="2" type="ORF">EFQ99_20420</name>
</gene>
<evidence type="ECO:0000313" key="3">
    <source>
        <dbReference type="Proteomes" id="UP000278823"/>
    </source>
</evidence>
<evidence type="ECO:0000259" key="1">
    <source>
        <dbReference type="PROSITE" id="PS50851"/>
    </source>
</evidence>
<reference evidence="3" key="1">
    <citation type="submission" date="2018-11" db="EMBL/GenBank/DDBJ databases">
        <title>Rhizobium chutanense sp. nov., isolated from root nodules of Phaseolus vulgaris in China.</title>
        <authorList>
            <person name="Huo Y."/>
        </authorList>
    </citation>
    <scope>NUCLEOTIDE SEQUENCE [LARGE SCALE GENOMIC DNA]</scope>
    <source>
        <strain evidence="3">CCBAU 65647</strain>
    </source>
</reference>
<name>A0A3S0TAC7_9HYPH</name>
<dbReference type="GO" id="GO:0007165">
    <property type="term" value="P:signal transduction"/>
    <property type="evidence" value="ECO:0007669"/>
    <property type="project" value="InterPro"/>
</dbReference>
<comment type="caution">
    <text evidence="2">The sequence shown here is derived from an EMBL/GenBank/DDBJ whole genome shotgun (WGS) entry which is preliminary data.</text>
</comment>
<dbReference type="Gene3D" id="2.30.30.40">
    <property type="entry name" value="SH3 Domains"/>
    <property type="match status" value="1"/>
</dbReference>
<dbReference type="Pfam" id="PF01584">
    <property type="entry name" value="CheW"/>
    <property type="match status" value="1"/>
</dbReference>
<dbReference type="GO" id="GO:0005829">
    <property type="term" value="C:cytosol"/>
    <property type="evidence" value="ECO:0007669"/>
    <property type="project" value="TreeGrafter"/>
</dbReference>
<dbReference type="Gene3D" id="2.40.50.180">
    <property type="entry name" value="CheA-289, Domain 4"/>
    <property type="match status" value="1"/>
</dbReference>
<organism evidence="2 3">
    <name type="scientific">Rhizobium vallis</name>
    <dbReference type="NCBI Taxonomy" id="634290"/>
    <lineage>
        <taxon>Bacteria</taxon>
        <taxon>Pseudomonadati</taxon>
        <taxon>Pseudomonadota</taxon>
        <taxon>Alphaproteobacteria</taxon>
        <taxon>Hyphomicrobiales</taxon>
        <taxon>Rhizobiaceae</taxon>
        <taxon>Rhizobium/Agrobacterium group</taxon>
        <taxon>Rhizobium</taxon>
    </lineage>
</organism>
<dbReference type="GO" id="GO:0006935">
    <property type="term" value="P:chemotaxis"/>
    <property type="evidence" value="ECO:0007669"/>
    <property type="project" value="InterPro"/>
</dbReference>
<dbReference type="PANTHER" id="PTHR22617">
    <property type="entry name" value="CHEMOTAXIS SENSOR HISTIDINE KINASE-RELATED"/>
    <property type="match status" value="1"/>
</dbReference>
<dbReference type="SUPFAM" id="SSF50341">
    <property type="entry name" value="CheW-like"/>
    <property type="match status" value="1"/>
</dbReference>
<keyword evidence="3" id="KW-1185">Reference proteome</keyword>
<dbReference type="PANTHER" id="PTHR22617:SF23">
    <property type="entry name" value="CHEMOTAXIS PROTEIN CHEW"/>
    <property type="match status" value="1"/>
</dbReference>
<dbReference type="OrthoDB" id="9794382at2"/>
<dbReference type="Proteomes" id="UP000278823">
    <property type="component" value="Unassembled WGS sequence"/>
</dbReference>
<dbReference type="PROSITE" id="PS50851">
    <property type="entry name" value="CHEW"/>
    <property type="match status" value="1"/>
</dbReference>
<proteinExistence type="predicted"/>
<dbReference type="RefSeq" id="WP_126923041.1">
    <property type="nucleotide sequence ID" value="NZ_ML133692.1"/>
</dbReference>
<dbReference type="InterPro" id="IPR036061">
    <property type="entry name" value="CheW-like_dom_sf"/>
</dbReference>
<dbReference type="EMBL" id="RJTH01000007">
    <property type="protein sequence ID" value="RUM23649.1"/>
    <property type="molecule type" value="Genomic_DNA"/>
</dbReference>
<dbReference type="CDD" id="cd00732">
    <property type="entry name" value="CheW"/>
    <property type="match status" value="1"/>
</dbReference>
<feature type="domain" description="CheW-like" evidence="1">
    <location>
        <begin position="14"/>
        <end position="154"/>
    </location>
</feature>
<accession>A0A3S0TAC7</accession>
<dbReference type="AlphaFoldDB" id="A0A3S0TAC7"/>
<dbReference type="SMART" id="SM00260">
    <property type="entry name" value="CheW"/>
    <property type="match status" value="1"/>
</dbReference>
<evidence type="ECO:0000313" key="2">
    <source>
        <dbReference type="EMBL" id="RUM23649.1"/>
    </source>
</evidence>
<dbReference type="InterPro" id="IPR039315">
    <property type="entry name" value="CheW"/>
</dbReference>
<dbReference type="InterPro" id="IPR002545">
    <property type="entry name" value="CheW-lke_dom"/>
</dbReference>
<protein>
    <submittedName>
        <fullName evidence="2">Purine-binding chemotaxis protein CheW</fullName>
    </submittedName>
</protein>